<comment type="catalytic activity">
    <reaction evidence="7">
        <text>hydrogencarbonate + H(+) = CO2 + H2O</text>
        <dbReference type="Rhea" id="RHEA:10748"/>
        <dbReference type="ChEBI" id="CHEBI:15377"/>
        <dbReference type="ChEBI" id="CHEBI:15378"/>
        <dbReference type="ChEBI" id="CHEBI:16526"/>
        <dbReference type="ChEBI" id="CHEBI:17544"/>
        <dbReference type="EC" id="4.2.1.1"/>
    </reaction>
</comment>
<evidence type="ECO:0000256" key="1">
    <source>
        <dbReference type="ARBA" id="ARBA00006217"/>
    </source>
</evidence>
<feature type="binding site" evidence="8">
    <location>
        <position position="81"/>
    </location>
    <ligand>
        <name>Zn(2+)</name>
        <dbReference type="ChEBI" id="CHEBI:29105"/>
    </ligand>
</feature>
<gene>
    <name evidence="9" type="ORF">BKG84_02115</name>
</gene>
<evidence type="ECO:0000256" key="2">
    <source>
        <dbReference type="ARBA" id="ARBA00012925"/>
    </source>
</evidence>
<dbReference type="Pfam" id="PF00484">
    <property type="entry name" value="Pro_CA"/>
    <property type="match status" value="1"/>
</dbReference>
<dbReference type="GO" id="GO:0004089">
    <property type="term" value="F:carbonate dehydratase activity"/>
    <property type="evidence" value="ECO:0007669"/>
    <property type="project" value="UniProtKB-EC"/>
</dbReference>
<evidence type="ECO:0000313" key="10">
    <source>
        <dbReference type="Proteomes" id="UP000179441"/>
    </source>
</evidence>
<dbReference type="PANTHER" id="PTHR11002:SF76">
    <property type="entry name" value="CARBONIC ANHYDRASE"/>
    <property type="match status" value="1"/>
</dbReference>
<name>A0A1S1M630_MYCCH</name>
<accession>A0A1S1M630</accession>
<organism evidence="9 10">
    <name type="scientific">Mycobacteroides chelonae</name>
    <name type="common">Mycobacterium chelonae</name>
    <dbReference type="NCBI Taxonomy" id="1774"/>
    <lineage>
        <taxon>Bacteria</taxon>
        <taxon>Bacillati</taxon>
        <taxon>Actinomycetota</taxon>
        <taxon>Actinomycetes</taxon>
        <taxon>Mycobacteriales</taxon>
        <taxon>Mycobacteriaceae</taxon>
        <taxon>Mycobacteroides</taxon>
    </lineage>
</organism>
<feature type="binding site" evidence="8">
    <location>
        <position position="22"/>
    </location>
    <ligand>
        <name>Zn(2+)</name>
        <dbReference type="ChEBI" id="CHEBI:29105"/>
    </ligand>
</feature>
<keyword evidence="3 8" id="KW-0479">Metal-binding</keyword>
<comment type="function">
    <text evidence="6">Catalyzes the reversible hydration of carbon dioxide to form bicarbonate.</text>
</comment>
<evidence type="ECO:0000256" key="8">
    <source>
        <dbReference type="PIRSR" id="PIRSR601765-1"/>
    </source>
</evidence>
<keyword evidence="10" id="KW-1185">Reference proteome</keyword>
<evidence type="ECO:0000313" key="9">
    <source>
        <dbReference type="EMBL" id="OHU77375.1"/>
    </source>
</evidence>
<feature type="binding site" evidence="8">
    <location>
        <position position="78"/>
    </location>
    <ligand>
        <name>Zn(2+)</name>
        <dbReference type="ChEBI" id="CHEBI:29105"/>
    </ligand>
</feature>
<comment type="caution">
    <text evidence="9">The sequence shown here is derived from an EMBL/GenBank/DDBJ whole genome shotgun (WGS) entry which is preliminary data.</text>
</comment>
<dbReference type="GO" id="GO:0008270">
    <property type="term" value="F:zinc ion binding"/>
    <property type="evidence" value="ECO:0007669"/>
    <property type="project" value="InterPro"/>
</dbReference>
<dbReference type="EMBL" id="MLIS01000001">
    <property type="protein sequence ID" value="OHU77375.1"/>
    <property type="molecule type" value="Genomic_DNA"/>
</dbReference>
<dbReference type="SUPFAM" id="SSF53056">
    <property type="entry name" value="beta-carbonic anhydrase, cab"/>
    <property type="match status" value="1"/>
</dbReference>
<evidence type="ECO:0000256" key="7">
    <source>
        <dbReference type="ARBA" id="ARBA00048348"/>
    </source>
</evidence>
<reference evidence="9 10" key="1">
    <citation type="submission" date="2016-10" db="EMBL/GenBank/DDBJ databases">
        <title>Evaluation of Human, Veterinary and Environmental Mycobacterium chelonae Isolates by Core Genome Phylogenomic Analysis, Targeted Gene Comparison, and Anti-microbial Susceptibility Patterns: A Tale of Mistaken Identities.</title>
        <authorList>
            <person name="Fogelson S.B."/>
            <person name="Camus A.C."/>
            <person name="Lorenz W."/>
            <person name="Vasireddy R."/>
            <person name="Vasireddy S."/>
            <person name="Smith T."/>
            <person name="Brown-Elliott B.A."/>
            <person name="Wallace R.J.Jr."/>
            <person name="Hasan N.A."/>
            <person name="Reischl U."/>
            <person name="Sanchez S."/>
        </authorList>
    </citation>
    <scope>NUCLEOTIDE SEQUENCE [LARGE SCALE GENOMIC DNA]</scope>
    <source>
        <strain evidence="9 10">15518</strain>
    </source>
</reference>
<dbReference type="InterPro" id="IPR001765">
    <property type="entry name" value="Carbonic_anhydrase"/>
</dbReference>
<comment type="similarity">
    <text evidence="1">Belongs to the beta-class carbonic anhydrase family.</text>
</comment>
<dbReference type="InterPro" id="IPR036874">
    <property type="entry name" value="Carbonic_anhydrase_sf"/>
</dbReference>
<dbReference type="RefSeq" id="WP_070924529.1">
    <property type="nucleotide sequence ID" value="NZ_CP050145.1"/>
</dbReference>
<protein>
    <recommendedName>
        <fullName evidence="2">carbonic anhydrase</fullName>
        <ecNumber evidence="2">4.2.1.1</ecNumber>
    </recommendedName>
</protein>
<comment type="cofactor">
    <cofactor evidence="8">
        <name>Zn(2+)</name>
        <dbReference type="ChEBI" id="CHEBI:29105"/>
    </cofactor>
    <text evidence="8">Binds 1 zinc ion per subunit.</text>
</comment>
<dbReference type="PANTHER" id="PTHR11002">
    <property type="entry name" value="CARBONIC ANHYDRASE"/>
    <property type="match status" value="1"/>
</dbReference>
<dbReference type="Gene3D" id="3.40.1050.10">
    <property type="entry name" value="Carbonic anhydrase"/>
    <property type="match status" value="1"/>
</dbReference>
<dbReference type="SMART" id="SM00947">
    <property type="entry name" value="Pro_CA"/>
    <property type="match status" value="1"/>
</dbReference>
<keyword evidence="5" id="KW-0456">Lyase</keyword>
<keyword evidence="4 8" id="KW-0862">Zinc</keyword>
<dbReference type="EC" id="4.2.1.1" evidence="2"/>
<feature type="binding site" evidence="8">
    <location>
        <position position="20"/>
    </location>
    <ligand>
        <name>Zn(2+)</name>
        <dbReference type="ChEBI" id="CHEBI:29105"/>
    </ligand>
</feature>
<dbReference type="AlphaFoldDB" id="A0A1S1M630"/>
<evidence type="ECO:0000256" key="3">
    <source>
        <dbReference type="ARBA" id="ARBA00022723"/>
    </source>
</evidence>
<dbReference type="Proteomes" id="UP000179441">
    <property type="component" value="Unassembled WGS sequence"/>
</dbReference>
<evidence type="ECO:0000256" key="5">
    <source>
        <dbReference type="ARBA" id="ARBA00023239"/>
    </source>
</evidence>
<evidence type="ECO:0000256" key="6">
    <source>
        <dbReference type="ARBA" id="ARBA00024993"/>
    </source>
</evidence>
<proteinExistence type="inferred from homology"/>
<sequence length="192" mass="20767">MTSFFDSHDTALPDTLYLACSDWPALPNTANTRITGQLFTVRNMGNVVPTDPADASVDAALDFAVNRLQVRSIVVCGHSNCGVMKTLMSESIDIPTSPIARWLDYARETLAAYHDHHVARVSAAANGLDKTDQLTVVNVAIQVERLVRHPILVAATVSGRLRVSGTFFSDVNSRRYDVSSNGIPAPQGGYPL</sequence>
<evidence type="ECO:0000256" key="4">
    <source>
        <dbReference type="ARBA" id="ARBA00022833"/>
    </source>
</evidence>